<comment type="caution">
    <text evidence="1">The sequence shown here is derived from an EMBL/GenBank/DDBJ whole genome shotgun (WGS) entry which is preliminary data.</text>
</comment>
<reference evidence="1 2" key="1">
    <citation type="journal article" date="2015" name="Nature">
        <title>rRNA introns, odd ribosomes, and small enigmatic genomes across a large radiation of phyla.</title>
        <authorList>
            <person name="Brown C.T."/>
            <person name="Hug L.A."/>
            <person name="Thomas B.C."/>
            <person name="Sharon I."/>
            <person name="Castelle C.J."/>
            <person name="Singh A."/>
            <person name="Wilkins M.J."/>
            <person name="Williams K.H."/>
            <person name="Banfield J.F."/>
        </authorList>
    </citation>
    <scope>NUCLEOTIDE SEQUENCE [LARGE SCALE GENOMIC DNA]</scope>
</reference>
<name>A0A0G0SYQ3_9BACT</name>
<dbReference type="Proteomes" id="UP000034072">
    <property type="component" value="Unassembled WGS sequence"/>
</dbReference>
<evidence type="ECO:0000313" key="2">
    <source>
        <dbReference type="Proteomes" id="UP000034072"/>
    </source>
</evidence>
<dbReference type="AlphaFoldDB" id="A0A0G0SYQ3"/>
<dbReference type="EMBL" id="LBXZ01000012">
    <property type="protein sequence ID" value="KKR39960.1"/>
    <property type="molecule type" value="Genomic_DNA"/>
</dbReference>
<accession>A0A0G0SYQ3</accession>
<proteinExistence type="predicted"/>
<sequence length="223" mass="25034">MPCNIGYKNITRIRVAPKLPQEFKEKVKAPKIDKTLLDNMGVEDTVFIDWLTGLDINPLFEEALNRTLRAIGYTGNAKFQISNGELAIKAQFMTPKEKQQLETAAKNVGERFQIEVLAIIAQLLDYTTMTSNKVIGGKKTTIVEGEKNESADVHRYLSVAVGSNGNGVLTFEHFESKSVLKEERAKLMLLAQKFGIKIRFSEEHESGQPIATGVEHHDFLKQR</sequence>
<evidence type="ECO:0000313" key="1">
    <source>
        <dbReference type="EMBL" id="KKR39960.1"/>
    </source>
</evidence>
<organism evidence="1 2">
    <name type="scientific">Candidatus Yanofskybacteria bacterium GW2011_GWE2_40_11</name>
    <dbReference type="NCBI Taxonomy" id="1619033"/>
    <lineage>
        <taxon>Bacteria</taxon>
        <taxon>Candidatus Yanofskyibacteriota</taxon>
    </lineage>
</organism>
<protein>
    <submittedName>
        <fullName evidence="1">Uncharacterized protein</fullName>
    </submittedName>
</protein>
<gene>
    <name evidence="1" type="ORF">UT75_C0012G0004</name>
</gene>